<dbReference type="CDD" id="cd00754">
    <property type="entry name" value="Ubl_MoaD"/>
    <property type="match status" value="1"/>
</dbReference>
<comment type="subunit">
    <text evidence="7">Heterotetramer of 2 MoaD subunits and 2 MoaE subunits. Forms a stable heterotetrameric complex of 2 MoaD and 2 MoeB during adenylation of MoaD by MoeB. During catalysis MoaD shuttles between the two heterotetrameric complexes.</text>
</comment>
<dbReference type="AlphaFoldDB" id="A0A109MZZ2"/>
<dbReference type="InterPro" id="IPR012675">
    <property type="entry name" value="Beta-grasp_dom_sf"/>
</dbReference>
<evidence type="ECO:0000256" key="8">
    <source>
        <dbReference type="ARBA" id="ARBA00075076"/>
    </source>
</evidence>
<evidence type="ECO:0000256" key="7">
    <source>
        <dbReference type="ARBA" id="ARBA00063099"/>
    </source>
</evidence>
<name>A0A109MZZ2_9BACI</name>
<evidence type="ECO:0000313" key="13">
    <source>
        <dbReference type="EMBL" id="KWW20974.1"/>
    </source>
</evidence>
<evidence type="ECO:0000256" key="3">
    <source>
        <dbReference type="ARBA" id="ARBA00023150"/>
    </source>
</evidence>
<dbReference type="NCBIfam" id="TIGR01682">
    <property type="entry name" value="moaD"/>
    <property type="match status" value="1"/>
</dbReference>
<evidence type="ECO:0000256" key="9">
    <source>
        <dbReference type="ARBA" id="ARBA00076711"/>
    </source>
</evidence>
<keyword evidence="2" id="KW-0547">Nucleotide-binding</keyword>
<comment type="function">
    <text evidence="6">Involved in sulfur transfer in the conversion of molybdopterin precursor Z to molybdopterin.</text>
</comment>
<comment type="similarity">
    <text evidence="4">Belongs to the MoaD family.</text>
</comment>
<organism evidence="13 14">
    <name type="scientific">Peribacillus simplex</name>
    <dbReference type="NCBI Taxonomy" id="1478"/>
    <lineage>
        <taxon>Bacteria</taxon>
        <taxon>Bacillati</taxon>
        <taxon>Bacillota</taxon>
        <taxon>Bacilli</taxon>
        <taxon>Bacillales</taxon>
        <taxon>Bacillaceae</taxon>
        <taxon>Peribacillus</taxon>
    </lineage>
</organism>
<dbReference type="GO" id="GO:1990133">
    <property type="term" value="C:molybdopterin adenylyltransferase complex"/>
    <property type="evidence" value="ECO:0007669"/>
    <property type="project" value="TreeGrafter"/>
</dbReference>
<dbReference type="Gene3D" id="3.10.20.30">
    <property type="match status" value="1"/>
</dbReference>
<dbReference type="GO" id="GO:0006777">
    <property type="term" value="P:Mo-molybdopterin cofactor biosynthetic process"/>
    <property type="evidence" value="ECO:0007669"/>
    <property type="project" value="UniProtKB-KW"/>
</dbReference>
<evidence type="ECO:0000256" key="12">
    <source>
        <dbReference type="ARBA" id="ARBA00078992"/>
    </source>
</evidence>
<dbReference type="RefSeq" id="WP_061141327.1">
    <property type="nucleotide sequence ID" value="NZ_LNNH01000012.1"/>
</dbReference>
<dbReference type="PANTHER" id="PTHR33359:SF1">
    <property type="entry name" value="MOLYBDOPTERIN SYNTHASE SULFUR CARRIER SUBUNIT"/>
    <property type="match status" value="1"/>
</dbReference>
<dbReference type="Proteomes" id="UP000064189">
    <property type="component" value="Unassembled WGS sequence"/>
</dbReference>
<dbReference type="FunFam" id="3.10.20.30:FF:000010">
    <property type="entry name" value="Molybdopterin synthase sulfur carrier subunit"/>
    <property type="match status" value="1"/>
</dbReference>
<proteinExistence type="inferred from homology"/>
<dbReference type="Pfam" id="PF02597">
    <property type="entry name" value="ThiS"/>
    <property type="match status" value="1"/>
</dbReference>
<evidence type="ECO:0000256" key="6">
    <source>
        <dbReference type="ARBA" id="ARBA00054425"/>
    </source>
</evidence>
<evidence type="ECO:0000256" key="2">
    <source>
        <dbReference type="ARBA" id="ARBA00022741"/>
    </source>
</evidence>
<keyword evidence="14" id="KW-1185">Reference proteome</keyword>
<protein>
    <recommendedName>
        <fullName evidence="5">Molybdopterin synthase sulfur carrier subunit</fullName>
    </recommendedName>
    <alternativeName>
        <fullName evidence="11">MPT synthase subunit 1</fullName>
    </alternativeName>
    <alternativeName>
        <fullName evidence="8">Molybdenum cofactor biosynthesis protein D</fullName>
    </alternativeName>
    <alternativeName>
        <fullName evidence="10">Molybdopterin-converting factor small subunit</fullName>
    </alternativeName>
    <alternativeName>
        <fullName evidence="9">Molybdopterin-converting factor subunit 1</fullName>
    </alternativeName>
    <alternativeName>
        <fullName evidence="12">Sulfur carrier protein MoaD</fullName>
    </alternativeName>
</protein>
<comment type="pathway">
    <text evidence="1">Cofactor biosynthesis; molybdopterin biosynthesis.</text>
</comment>
<sequence>MINVLLFAQLRDESGKESISIEGNGWSVDELKRKLKADYQLGSLETAMTAVNEEFADDDTILSDGDTVAFIPPVSGG</sequence>
<dbReference type="InterPro" id="IPR016155">
    <property type="entry name" value="Mopterin_synth/thiamin_S_b"/>
</dbReference>
<evidence type="ECO:0000256" key="5">
    <source>
        <dbReference type="ARBA" id="ARBA00024247"/>
    </source>
</evidence>
<evidence type="ECO:0000256" key="10">
    <source>
        <dbReference type="ARBA" id="ARBA00077809"/>
    </source>
</evidence>
<dbReference type="UniPathway" id="UPA00344"/>
<dbReference type="EMBL" id="LNNH01000012">
    <property type="protein sequence ID" value="KWW20974.1"/>
    <property type="molecule type" value="Genomic_DNA"/>
</dbReference>
<dbReference type="GO" id="GO:0000166">
    <property type="term" value="F:nucleotide binding"/>
    <property type="evidence" value="ECO:0007669"/>
    <property type="project" value="UniProtKB-KW"/>
</dbReference>
<evidence type="ECO:0000256" key="4">
    <source>
        <dbReference type="ARBA" id="ARBA00024200"/>
    </source>
</evidence>
<dbReference type="SUPFAM" id="SSF54285">
    <property type="entry name" value="MoaD/ThiS"/>
    <property type="match status" value="1"/>
</dbReference>
<gene>
    <name evidence="13" type="ORF">AS888_15225</name>
</gene>
<comment type="caution">
    <text evidence="13">The sequence shown here is derived from an EMBL/GenBank/DDBJ whole genome shotgun (WGS) entry which is preliminary data.</text>
</comment>
<evidence type="ECO:0000256" key="11">
    <source>
        <dbReference type="ARBA" id="ARBA00078020"/>
    </source>
</evidence>
<evidence type="ECO:0000256" key="1">
    <source>
        <dbReference type="ARBA" id="ARBA00005046"/>
    </source>
</evidence>
<accession>A0A109MZZ2</accession>
<dbReference type="InterPro" id="IPR003749">
    <property type="entry name" value="ThiS/MoaD-like"/>
</dbReference>
<dbReference type="PANTHER" id="PTHR33359">
    <property type="entry name" value="MOLYBDOPTERIN SYNTHASE SULFUR CARRIER SUBUNIT"/>
    <property type="match status" value="1"/>
</dbReference>
<reference evidence="13 14" key="1">
    <citation type="submission" date="2015-11" db="EMBL/GenBank/DDBJ databases">
        <title>Genome Sequence of Bacillus simplex strain VanAntwerpen2.</title>
        <authorList>
            <person name="Couger M.B."/>
        </authorList>
    </citation>
    <scope>NUCLEOTIDE SEQUENCE [LARGE SCALE GENOMIC DNA]</scope>
    <source>
        <strain evidence="13 14">VanAntwerpen02</strain>
    </source>
</reference>
<dbReference type="InterPro" id="IPR044672">
    <property type="entry name" value="MOCS2A"/>
</dbReference>
<evidence type="ECO:0000313" key="14">
    <source>
        <dbReference type="Proteomes" id="UP000064189"/>
    </source>
</evidence>
<keyword evidence="3" id="KW-0501">Molybdenum cofactor biosynthesis</keyword>